<organism evidence="2 3">
    <name type="scientific">Grifola frondosa</name>
    <name type="common">Maitake</name>
    <name type="synonym">Polyporus frondosus</name>
    <dbReference type="NCBI Taxonomy" id="5627"/>
    <lineage>
        <taxon>Eukaryota</taxon>
        <taxon>Fungi</taxon>
        <taxon>Dikarya</taxon>
        <taxon>Basidiomycota</taxon>
        <taxon>Agaricomycotina</taxon>
        <taxon>Agaricomycetes</taxon>
        <taxon>Polyporales</taxon>
        <taxon>Grifolaceae</taxon>
        <taxon>Grifola</taxon>
    </lineage>
</organism>
<feature type="region of interest" description="Disordered" evidence="1">
    <location>
        <begin position="128"/>
        <end position="147"/>
    </location>
</feature>
<keyword evidence="3" id="KW-1185">Reference proteome</keyword>
<accession>A0A1C7LYM6</accession>
<evidence type="ECO:0000313" key="2">
    <source>
        <dbReference type="EMBL" id="OBZ69129.1"/>
    </source>
</evidence>
<comment type="caution">
    <text evidence="2">The sequence shown here is derived from an EMBL/GenBank/DDBJ whole genome shotgun (WGS) entry which is preliminary data.</text>
</comment>
<feature type="region of interest" description="Disordered" evidence="1">
    <location>
        <begin position="1"/>
        <end position="25"/>
    </location>
</feature>
<dbReference type="AlphaFoldDB" id="A0A1C7LYM6"/>
<proteinExistence type="predicted"/>
<reference evidence="2 3" key="1">
    <citation type="submission" date="2016-03" db="EMBL/GenBank/DDBJ databases">
        <title>Whole genome sequencing of Grifola frondosa 9006-11.</title>
        <authorList>
            <person name="Min B."/>
            <person name="Park H."/>
            <person name="Kim J.-G."/>
            <person name="Cho H."/>
            <person name="Oh Y.-L."/>
            <person name="Kong W.-S."/>
            <person name="Choi I.-G."/>
        </authorList>
    </citation>
    <scope>NUCLEOTIDE SEQUENCE [LARGE SCALE GENOMIC DNA]</scope>
    <source>
        <strain evidence="2 3">9006-11</strain>
    </source>
</reference>
<evidence type="ECO:0000313" key="3">
    <source>
        <dbReference type="Proteomes" id="UP000092993"/>
    </source>
</evidence>
<protein>
    <submittedName>
        <fullName evidence="2">Uncharacterized protein</fullName>
    </submittedName>
</protein>
<feature type="compositionally biased region" description="Low complexity" evidence="1">
    <location>
        <begin position="128"/>
        <end position="142"/>
    </location>
</feature>
<dbReference type="STRING" id="5627.A0A1C7LYM6"/>
<dbReference type="Proteomes" id="UP000092993">
    <property type="component" value="Unassembled WGS sequence"/>
</dbReference>
<dbReference type="OrthoDB" id="3210731at2759"/>
<name>A0A1C7LYM6_GRIFR</name>
<evidence type="ECO:0000256" key="1">
    <source>
        <dbReference type="SAM" id="MobiDB-lite"/>
    </source>
</evidence>
<sequence>MSSSSRHGRSGTGSSPTRSTATYSQVTAAGQQKLNVVTRVAIEGKSKSGKGAAIKMYLKISLPLESVSPGATIALFPEENLKILDSQVHPLDANSVPYNFSSTTSPLLHRAARALNLPARSPQSYMSMSTASVTSTTSSASVPPVDDRYTGHVLRKRWSQ</sequence>
<gene>
    <name evidence="2" type="ORF">A0H81_10722</name>
</gene>
<dbReference type="EMBL" id="LUGG01000018">
    <property type="protein sequence ID" value="OBZ69129.1"/>
    <property type="molecule type" value="Genomic_DNA"/>
</dbReference>